<dbReference type="InterPro" id="IPR012668">
    <property type="entry name" value="CHP02466"/>
</dbReference>
<keyword evidence="3" id="KW-1185">Reference proteome</keyword>
<dbReference type="Pfam" id="PF13432">
    <property type="entry name" value="TPR_16"/>
    <property type="match status" value="1"/>
</dbReference>
<evidence type="ECO:0000313" key="3">
    <source>
        <dbReference type="Proteomes" id="UP000321249"/>
    </source>
</evidence>
<comment type="caution">
    <text evidence="2">The sequence shown here is derived from an EMBL/GenBank/DDBJ whole genome shotgun (WGS) entry which is preliminary data.</text>
</comment>
<dbReference type="Pfam" id="PF14559">
    <property type="entry name" value="TPR_19"/>
    <property type="match status" value="1"/>
</dbReference>
<name>A0A5C6TTT9_9SPHN</name>
<dbReference type="Pfam" id="PF13759">
    <property type="entry name" value="2OG-FeII_Oxy_5"/>
    <property type="match status" value="1"/>
</dbReference>
<accession>A0A5C6TTT9</accession>
<feature type="repeat" description="TPR" evidence="1">
    <location>
        <begin position="51"/>
        <end position="84"/>
    </location>
</feature>
<dbReference type="InterPro" id="IPR011990">
    <property type="entry name" value="TPR-like_helical_dom_sf"/>
</dbReference>
<dbReference type="AlphaFoldDB" id="A0A5C6TTT9"/>
<gene>
    <name evidence="2" type="ORF">FRZ32_05275</name>
</gene>
<keyword evidence="1" id="KW-0802">TPR repeat</keyword>
<dbReference type="EMBL" id="VOQQ01000001">
    <property type="protein sequence ID" value="TXC63118.1"/>
    <property type="molecule type" value="Genomic_DNA"/>
</dbReference>
<dbReference type="PROSITE" id="PS50005">
    <property type="entry name" value="TPR"/>
    <property type="match status" value="1"/>
</dbReference>
<protein>
    <submittedName>
        <fullName evidence="2">Tetratricopeptide repeat protein</fullName>
    </submittedName>
</protein>
<sequence length="503" mass="54312">MKTQARALLAALAPADANSVFRATATAVKHGLYDEALAPLESAAKRHSRDARIWQILGLAHRGREDSVAARDAFAKAAQLAPGDPLIAHSLARVTMEAGFPAADLFARAVAMAPDDGAVRQGYAAALFAESRMDEAIAMLDAALARSPAWTAGHETATRLRWMRGDGNGSTVTYERALAAEPGRQDLWQSLISLLLQGERFDEALTVIARARAALGPQPILDGLDTVCVAERGDIEAADRGFARLGPIRHVSMAVRYARHLLRAGRALEAAAFAERWIDADPDFLMTPYLAVAWRLTGDARWQWLEGDPRLIGVYDIGARIGALDALAARLRTLHLATRQPLDQTVRGGTQTDGPLFARAEPEIRALREAIVEAVEAHVAQLPAHDPRHPLLAAPRGPVRFAGSWSVRLSDAGFHVNHVHPAGWLSSAFYVALPDGAIGGDRHDGWLTLGEATELGLDLPPIRLIEPKPGRLVLFPSTMWHGTRPFAAGERLTVAFDVARPND</sequence>
<dbReference type="SUPFAM" id="SSF48452">
    <property type="entry name" value="TPR-like"/>
    <property type="match status" value="2"/>
</dbReference>
<dbReference type="Gene3D" id="1.25.40.10">
    <property type="entry name" value="Tetratricopeptide repeat domain"/>
    <property type="match status" value="1"/>
</dbReference>
<proteinExistence type="predicted"/>
<dbReference type="OrthoDB" id="9783136at2"/>
<dbReference type="Gene3D" id="2.60.120.620">
    <property type="entry name" value="q2cbj1_9rhob like domain"/>
    <property type="match status" value="1"/>
</dbReference>
<evidence type="ECO:0000313" key="2">
    <source>
        <dbReference type="EMBL" id="TXC63118.1"/>
    </source>
</evidence>
<evidence type="ECO:0000256" key="1">
    <source>
        <dbReference type="PROSITE-ProRule" id="PRU00339"/>
    </source>
</evidence>
<dbReference type="Proteomes" id="UP000321249">
    <property type="component" value="Unassembled WGS sequence"/>
</dbReference>
<dbReference type="InterPro" id="IPR019734">
    <property type="entry name" value="TPR_rpt"/>
</dbReference>
<dbReference type="RefSeq" id="WP_147042530.1">
    <property type="nucleotide sequence ID" value="NZ_BAABIR010000005.1"/>
</dbReference>
<organism evidence="2 3">
    <name type="scientific">Allosphingosinicella ginsenosidimutans</name>
    <dbReference type="NCBI Taxonomy" id="1176539"/>
    <lineage>
        <taxon>Bacteria</taxon>
        <taxon>Pseudomonadati</taxon>
        <taxon>Pseudomonadota</taxon>
        <taxon>Alphaproteobacteria</taxon>
        <taxon>Sphingomonadales</taxon>
        <taxon>Sphingomonadaceae</taxon>
        <taxon>Allosphingosinicella</taxon>
    </lineage>
</organism>
<reference evidence="2 3" key="1">
    <citation type="journal article" date="2015" name="J. Microbiol.">
        <title>Sphingosinicella ginsenosidimutans sp. nov., with ginsenoside converting activity.</title>
        <authorList>
            <person name="Kim J.K."/>
            <person name="Kang M.S."/>
            <person name="Park S.C."/>
            <person name="Kim K.M."/>
            <person name="Choi K."/>
            <person name="Yoon M.H."/>
            <person name="Im W.T."/>
        </authorList>
    </citation>
    <scope>NUCLEOTIDE SEQUENCE [LARGE SCALE GENOMIC DNA]</scope>
    <source>
        <strain evidence="2 3">BS-11</strain>
    </source>
</reference>